<sequence length="126" mass="14607">MAEILLKKLNGSGMPFLPVELVDVVKLYTGEGCWLNGKFVKINKIPKNDSRYNMLKKRPQIKQVTTDCSNRFADKKQGMVWFKINGSFMVISCGNRHVWIDPAFAYYDGHARETYFNKTKLIEIIR</sequence>
<dbReference type="AlphaFoldDB" id="A0A6C0JHL5"/>
<protein>
    <submittedName>
        <fullName evidence="1">Uncharacterized protein</fullName>
    </submittedName>
</protein>
<organism evidence="1">
    <name type="scientific">viral metagenome</name>
    <dbReference type="NCBI Taxonomy" id="1070528"/>
    <lineage>
        <taxon>unclassified sequences</taxon>
        <taxon>metagenomes</taxon>
        <taxon>organismal metagenomes</taxon>
    </lineage>
</organism>
<evidence type="ECO:0000313" key="1">
    <source>
        <dbReference type="EMBL" id="QHU03957.1"/>
    </source>
</evidence>
<proteinExistence type="predicted"/>
<reference evidence="1" key="1">
    <citation type="journal article" date="2020" name="Nature">
        <title>Giant virus diversity and host interactions through global metagenomics.</title>
        <authorList>
            <person name="Schulz F."/>
            <person name="Roux S."/>
            <person name="Paez-Espino D."/>
            <person name="Jungbluth S."/>
            <person name="Walsh D.A."/>
            <person name="Denef V.J."/>
            <person name="McMahon K.D."/>
            <person name="Konstantinidis K.T."/>
            <person name="Eloe-Fadrosh E.A."/>
            <person name="Kyrpides N.C."/>
            <person name="Woyke T."/>
        </authorList>
    </citation>
    <scope>NUCLEOTIDE SEQUENCE</scope>
    <source>
        <strain evidence="1">GVMAG-M-3300027708-20</strain>
    </source>
</reference>
<name>A0A6C0JHL5_9ZZZZ</name>
<accession>A0A6C0JHL5</accession>
<dbReference type="EMBL" id="MN740389">
    <property type="protein sequence ID" value="QHU03957.1"/>
    <property type="molecule type" value="Genomic_DNA"/>
</dbReference>